<evidence type="ECO:0000256" key="4">
    <source>
        <dbReference type="ARBA" id="ARBA00023054"/>
    </source>
</evidence>
<accession>A0A0H5BA65</accession>
<dbReference type="SUPFAM" id="SSF111369">
    <property type="entry name" value="HlyD-like secretion proteins"/>
    <property type="match status" value="1"/>
</dbReference>
<dbReference type="InterPro" id="IPR058627">
    <property type="entry name" value="MdtA-like_C"/>
</dbReference>
<dbReference type="KEGG" id="bvr:BVIR_3117"/>
<feature type="domain" description="Multidrug resistance protein MdtA-like barrel-sandwich hybrid" evidence="6">
    <location>
        <begin position="70"/>
        <end position="221"/>
    </location>
</feature>
<dbReference type="Pfam" id="PF25967">
    <property type="entry name" value="RND-MFP_C"/>
    <property type="match status" value="1"/>
</dbReference>
<reference evidence="9" key="2">
    <citation type="submission" date="2015-11" db="EMBL/GenBank/DDBJ databases">
        <authorList>
            <person name="Zhang Y."/>
            <person name="Guo Z."/>
        </authorList>
    </citation>
    <scope>NUCLEOTIDE SEQUENCE</scope>
    <source>
        <strain evidence="9">1</strain>
    </source>
</reference>
<reference evidence="8" key="1">
    <citation type="journal article" date="2015" name="Genome Announc.">
        <title>Complete Genome Sequence of the Bacteriochlorophyll b-Producing Photosynthetic Bacterium Blastochloris viridis.</title>
        <authorList>
            <person name="Tsukatani Y."/>
            <person name="Hirose Y."/>
            <person name="Harada J."/>
            <person name="Misawa N."/>
            <person name="Mori K."/>
            <person name="Inoue K."/>
            <person name="Tamiaki H."/>
        </authorList>
    </citation>
    <scope>NUCLEOTIDE SEQUENCE [LARGE SCALE GENOMIC DNA]</scope>
    <source>
        <strain evidence="8">DSM 133</strain>
    </source>
</reference>
<dbReference type="EMBL" id="LN907867">
    <property type="protein sequence ID" value="CUU43538.1"/>
    <property type="molecule type" value="Genomic_DNA"/>
</dbReference>
<dbReference type="NCBIfam" id="TIGR01730">
    <property type="entry name" value="RND_mfp"/>
    <property type="match status" value="1"/>
</dbReference>
<keyword evidence="10" id="KW-1185">Reference proteome</keyword>
<dbReference type="Gene3D" id="6.20.50.140">
    <property type="match status" value="1"/>
</dbReference>
<dbReference type="RefSeq" id="WP_082417226.1">
    <property type="nucleotide sequence ID" value="NZ_AP014854.2"/>
</dbReference>
<dbReference type="Proteomes" id="UP000065734">
    <property type="component" value="Chromosome I"/>
</dbReference>
<dbReference type="InterPro" id="IPR030190">
    <property type="entry name" value="MacA_alpha-hairpin_sf"/>
</dbReference>
<dbReference type="GO" id="GO:0019898">
    <property type="term" value="C:extrinsic component of membrane"/>
    <property type="evidence" value="ECO:0007669"/>
    <property type="project" value="InterPro"/>
</dbReference>
<dbReference type="GO" id="GO:1990281">
    <property type="term" value="C:efflux pump complex"/>
    <property type="evidence" value="ECO:0007669"/>
    <property type="project" value="TreeGrafter"/>
</dbReference>
<dbReference type="STRING" id="1079.BVIR_3117"/>
<sequence length="398" mass="42997">MWPPGTAGLIRHHAGLLAGLGVALAGAGYFLDAWPGAHSQEPHFETAVVTRGTIEDSVTALGKLQPRDYVDVGAQASGQLLRLYAHEGDVVAAGQLLAEIDPTLQEAQVEAGEAEIARLKAQLIDLEARARFAADRAHRQARLVRNQFTSAEENDRAAMESATATAQLEMTRAQIRQVAANLRSNQAQLRYTKVFAPMAGTVVSVEARQGQTLVATYQTPQLLRIADLSVMTVWTQVAEADVPQLKAGMPVWFTTLGHPDRRWESRVRQILPAPSQVGTGGTGISGSPGNGVVLYTALFDVPDPDGELRPQMSAQTFFITARAENALIVPAAALKPVEGESSRFTVRVLESDGAVPRTVRIGVRTRFKAEVLEGLIEGERVITGERVEKERSAVRFTQ</sequence>
<feature type="coiled-coil region" evidence="5">
    <location>
        <begin position="109"/>
        <end position="136"/>
    </location>
</feature>
<protein>
    <submittedName>
        <fullName evidence="8 9">Macrolide-specific efflux protein MacA</fullName>
    </submittedName>
</protein>
<comment type="subcellular location">
    <subcellularLocation>
        <location evidence="1">Cell envelope</location>
    </subcellularLocation>
</comment>
<dbReference type="EMBL" id="AP014854">
    <property type="protein sequence ID" value="BAR99147.1"/>
    <property type="molecule type" value="Genomic_DNA"/>
</dbReference>
<dbReference type="GO" id="GO:0015562">
    <property type="term" value="F:efflux transmembrane transporter activity"/>
    <property type="evidence" value="ECO:0007669"/>
    <property type="project" value="TreeGrafter"/>
</dbReference>
<evidence type="ECO:0000256" key="3">
    <source>
        <dbReference type="ARBA" id="ARBA00022448"/>
    </source>
</evidence>
<evidence type="ECO:0000259" key="7">
    <source>
        <dbReference type="Pfam" id="PF25967"/>
    </source>
</evidence>
<dbReference type="GO" id="GO:0030313">
    <property type="term" value="C:cell envelope"/>
    <property type="evidence" value="ECO:0007669"/>
    <property type="project" value="UniProtKB-SubCell"/>
</dbReference>
<comment type="similarity">
    <text evidence="2">Belongs to the membrane fusion protein (MFP) (TC 8.A.1) family.</text>
</comment>
<dbReference type="InterPro" id="IPR058625">
    <property type="entry name" value="MdtA-like_BSH"/>
</dbReference>
<keyword evidence="4 5" id="KW-0175">Coiled coil</keyword>
<reference evidence="10" key="3">
    <citation type="journal article" date="2016" name="Genome Announc.">
        <title>Revised genome sequence of the purple photosynthetic bacterium Blastochloris viridis.</title>
        <authorList>
            <person name="Liu L.N."/>
            <person name="Faulkner M."/>
            <person name="Liu X."/>
            <person name="Huang F."/>
            <person name="Darby A.C."/>
            <person name="Hall N."/>
        </authorList>
    </citation>
    <scope>NUCLEOTIDE SEQUENCE [LARGE SCALE GENOMIC DNA]</scope>
    <source>
        <strain evidence="10">ATCC 19567 / DSM 133 / F</strain>
    </source>
</reference>
<dbReference type="PATRIC" id="fig|1079.6.peg.3279"/>
<dbReference type="AlphaFoldDB" id="A0A0H5BA65"/>
<dbReference type="PANTHER" id="PTHR30469">
    <property type="entry name" value="MULTIDRUG RESISTANCE PROTEIN MDTA"/>
    <property type="match status" value="1"/>
</dbReference>
<keyword evidence="3" id="KW-0813">Transport</keyword>
<evidence type="ECO:0000313" key="10">
    <source>
        <dbReference type="Proteomes" id="UP000065734"/>
    </source>
</evidence>
<dbReference type="Gene3D" id="6.10.140.1990">
    <property type="match status" value="1"/>
</dbReference>
<dbReference type="InterPro" id="IPR006143">
    <property type="entry name" value="RND_pump_MFP"/>
</dbReference>
<dbReference type="PANTHER" id="PTHR30469:SF33">
    <property type="entry name" value="SLR1207 PROTEIN"/>
    <property type="match status" value="1"/>
</dbReference>
<dbReference type="GO" id="GO:1990961">
    <property type="term" value="P:xenobiotic detoxification by transmembrane export across the plasma membrane"/>
    <property type="evidence" value="ECO:0007669"/>
    <property type="project" value="InterPro"/>
</dbReference>
<name>A0A0H5BA65_BLAVI</name>
<dbReference type="Gene3D" id="2.40.30.170">
    <property type="match status" value="1"/>
</dbReference>
<evidence type="ECO:0000256" key="5">
    <source>
        <dbReference type="SAM" id="Coils"/>
    </source>
</evidence>
<dbReference type="GO" id="GO:1990195">
    <property type="term" value="C:macrolide transmembrane transporter complex"/>
    <property type="evidence" value="ECO:0007669"/>
    <property type="project" value="InterPro"/>
</dbReference>
<gene>
    <name evidence="9" type="primary">macA_3</name>
    <name evidence="8" type="ORF">BV133_1554</name>
    <name evidence="9" type="ORF">BVIRIDIS_25610</name>
</gene>
<dbReference type="Gene3D" id="2.40.50.100">
    <property type="match status" value="1"/>
</dbReference>
<evidence type="ECO:0000313" key="8">
    <source>
        <dbReference type="EMBL" id="BAR99147.1"/>
    </source>
</evidence>
<feature type="domain" description="Multidrug resistance protein MdtA-like C-terminal permuted SH3" evidence="7">
    <location>
        <begin position="325"/>
        <end position="385"/>
    </location>
</feature>
<organism evidence="9 10">
    <name type="scientific">Blastochloris viridis</name>
    <name type="common">Rhodopseudomonas viridis</name>
    <dbReference type="NCBI Taxonomy" id="1079"/>
    <lineage>
        <taxon>Bacteria</taxon>
        <taxon>Pseudomonadati</taxon>
        <taxon>Pseudomonadota</taxon>
        <taxon>Alphaproteobacteria</taxon>
        <taxon>Hyphomicrobiales</taxon>
        <taxon>Blastochloridaceae</taxon>
        <taxon>Blastochloris</taxon>
    </lineage>
</organism>
<dbReference type="OrthoDB" id="9791520at2"/>
<evidence type="ECO:0000313" key="9">
    <source>
        <dbReference type="EMBL" id="CUU43538.1"/>
    </source>
</evidence>
<dbReference type="Pfam" id="PF25917">
    <property type="entry name" value="BSH_RND"/>
    <property type="match status" value="1"/>
</dbReference>
<proteinExistence type="inferred from homology"/>
<evidence type="ECO:0000256" key="1">
    <source>
        <dbReference type="ARBA" id="ARBA00004196"/>
    </source>
</evidence>
<evidence type="ECO:0000259" key="6">
    <source>
        <dbReference type="Pfam" id="PF25917"/>
    </source>
</evidence>
<evidence type="ECO:0000256" key="2">
    <source>
        <dbReference type="ARBA" id="ARBA00009477"/>
    </source>
</evidence>